<dbReference type="AlphaFoldDB" id="A0AA40KEV7"/>
<dbReference type="GO" id="GO:0032040">
    <property type="term" value="C:small-subunit processome"/>
    <property type="evidence" value="ECO:0007669"/>
    <property type="project" value="TreeGrafter"/>
</dbReference>
<keyword evidence="8" id="KW-0472">Membrane</keyword>
<evidence type="ECO:0000313" key="11">
    <source>
        <dbReference type="Proteomes" id="UP001177670"/>
    </source>
</evidence>
<dbReference type="PANTHER" id="PTHR23270:SF10">
    <property type="entry name" value="PROTEIN RRP5 HOMOLOG"/>
    <property type="match status" value="1"/>
</dbReference>
<dbReference type="GO" id="GO:0006364">
    <property type="term" value="P:rRNA processing"/>
    <property type="evidence" value="ECO:0007669"/>
    <property type="project" value="UniProtKB-KW"/>
</dbReference>
<evidence type="ECO:0000259" key="9">
    <source>
        <dbReference type="PROSITE" id="PS50126"/>
    </source>
</evidence>
<dbReference type="SMART" id="SM00316">
    <property type="entry name" value="S1"/>
    <property type="match status" value="7"/>
</dbReference>
<dbReference type="InterPro" id="IPR048059">
    <property type="entry name" value="Rrp5_S1_rpt_hs1_sc1"/>
</dbReference>
<keyword evidence="3" id="KW-0698">rRNA processing</keyword>
<evidence type="ECO:0000313" key="10">
    <source>
        <dbReference type="EMBL" id="KAK1117580.1"/>
    </source>
</evidence>
<dbReference type="GO" id="GO:0003723">
    <property type="term" value="F:RNA binding"/>
    <property type="evidence" value="ECO:0007669"/>
    <property type="project" value="TreeGrafter"/>
</dbReference>
<evidence type="ECO:0000256" key="6">
    <source>
        <dbReference type="ARBA" id="ARBA00073619"/>
    </source>
</evidence>
<feature type="domain" description="S1 motif" evidence="9">
    <location>
        <begin position="418"/>
        <end position="487"/>
    </location>
</feature>
<sequence length="994" mass="111652">MTLANFPRGGKKVQKKRSSNLLFSKHEKVGKSKREKQRTKEQDEKKTNFVPNTAERLSYATISEGLVVLGCIFEVTEYDLLISLPGGLIGRAQITDISECYTNLLQNLIKSEDSQTSEIKSLPELYSCGDYVICYIKIIQPQEKFQIGISLEPKLINQNLDIVHLDNGSKIVCTINSIEDHGYIADTGLANVRAFIPTKESDNEKCLFPGKQLLCYVKNVETNENISTITLTSKQKLVNAVHEIEIRSLDSLIPGTKYNLSIKKVLSNGLCVSLGENNIGFINQLYLDKFLFKYSDSLKITATLLYVLPTVKFAYFSSTIGKFRDSTIKPGDVIEESTALFREFGGIVLQLTKSGTRGFVSLKRTSIEYDKIIEKFAPGTIHKCRVLSYSWIDGIYICTMQHSLLGQKYFSLFDFKPGDIVNVKIINIDKDTGFVNVQVGKFNGQIASEHISDEGLSALKKLKINKEVEARVLSVNTGWKRVYFTLKRSLITSNLPILANTQDAKVGSKYHGTIIQIHKHGILVKFFGDVKGSIPHTNLNTETSDMNWNYSIGQTILVKIQAVDKNSRKITLSVADKDVKIEKISFDIGEEIEGTIIESSSHGVYLRISKNNEQTVTTGFLPAGHMSPCMETATLLASKCIPGDTLSALVFTTMPSLVLTRTFLPQERYRNFERLKVGDCIPCSIKDMEPDGVRAILPITGCTSFGYISYSNISNFNLLHVNQILFAKIVSINKKEQQLGLTLSLKKIYDSLSSLKNRMVTSVDTLTLYFNKLLELSRNPYYENKPITSVKLGQRVRGKIKKITAAGLVIQLQNNLVGIVSKDHYSENKKVGDKISGTIIWKNYLHEFVELTTLPSIMHKINGKQNKQIHFPDGKSLRGRILLVTNWFVLILLHGIGKGILVAMPVRRHINDIQPDLTPYVVHSKIKCYALLNSNESDIMPICMVKSAFEKKYCVQEKSAYNNNLKRKKYNEANVIPAKRNKNLVKSNDNDMTK</sequence>
<feature type="transmembrane region" description="Helical" evidence="8">
    <location>
        <begin position="881"/>
        <end position="904"/>
    </location>
</feature>
<keyword evidence="8" id="KW-1133">Transmembrane helix</keyword>
<dbReference type="Pfam" id="PF00575">
    <property type="entry name" value="S1"/>
    <property type="match status" value="1"/>
</dbReference>
<evidence type="ECO:0000256" key="2">
    <source>
        <dbReference type="ARBA" id="ARBA00022517"/>
    </source>
</evidence>
<evidence type="ECO:0000256" key="4">
    <source>
        <dbReference type="ARBA" id="ARBA00022737"/>
    </source>
</evidence>
<evidence type="ECO:0000256" key="7">
    <source>
        <dbReference type="SAM" id="MobiDB-lite"/>
    </source>
</evidence>
<feature type="region of interest" description="Disordered" evidence="7">
    <location>
        <begin position="27"/>
        <end position="47"/>
    </location>
</feature>
<dbReference type="CDD" id="cd05693">
    <property type="entry name" value="S1_Rrp5_repeat_hs1_sc1"/>
    <property type="match status" value="1"/>
</dbReference>
<protein>
    <recommendedName>
        <fullName evidence="6">rRNA biogenesis protein RRP5</fullName>
    </recommendedName>
</protein>
<comment type="subcellular location">
    <subcellularLocation>
        <location evidence="1">Nucleus</location>
        <location evidence="1">Nucleolus</location>
    </subcellularLocation>
</comment>
<keyword evidence="11" id="KW-1185">Reference proteome</keyword>
<feature type="region of interest" description="Disordered" evidence="7">
    <location>
        <begin position="1"/>
        <end position="20"/>
    </location>
</feature>
<dbReference type="Gene3D" id="2.40.50.140">
    <property type="entry name" value="Nucleic acid-binding proteins"/>
    <property type="match status" value="3"/>
</dbReference>
<feature type="compositionally biased region" description="Basic residues" evidence="7">
    <location>
        <begin position="9"/>
        <end position="18"/>
    </location>
</feature>
<evidence type="ECO:0000256" key="3">
    <source>
        <dbReference type="ARBA" id="ARBA00022552"/>
    </source>
</evidence>
<keyword evidence="8" id="KW-0812">Transmembrane</keyword>
<evidence type="ECO:0000256" key="5">
    <source>
        <dbReference type="ARBA" id="ARBA00023242"/>
    </source>
</evidence>
<dbReference type="FunFam" id="2.40.50.140:FF:000196">
    <property type="entry name" value="rRNA biogenesis protein RRP5"/>
    <property type="match status" value="1"/>
</dbReference>
<dbReference type="SUPFAM" id="SSF50249">
    <property type="entry name" value="Nucleic acid-binding proteins"/>
    <property type="match status" value="6"/>
</dbReference>
<gene>
    <name evidence="10" type="ORF">K0M31_016612</name>
</gene>
<dbReference type="InterPro" id="IPR045209">
    <property type="entry name" value="Rrp5"/>
</dbReference>
<keyword evidence="5" id="KW-0539">Nucleus</keyword>
<feature type="domain" description="S1 motif" evidence="9">
    <location>
        <begin position="168"/>
        <end position="234"/>
    </location>
</feature>
<feature type="domain" description="S1 motif" evidence="9">
    <location>
        <begin position="793"/>
        <end position="854"/>
    </location>
</feature>
<dbReference type="EMBL" id="JAHYIQ010000050">
    <property type="protein sequence ID" value="KAK1117580.1"/>
    <property type="molecule type" value="Genomic_DNA"/>
</dbReference>
<dbReference type="Proteomes" id="UP001177670">
    <property type="component" value="Unassembled WGS sequence"/>
</dbReference>
<feature type="domain" description="S1 motif" evidence="9">
    <location>
        <begin position="65"/>
        <end position="152"/>
    </location>
</feature>
<dbReference type="InterPro" id="IPR012340">
    <property type="entry name" value="NA-bd_OB-fold"/>
</dbReference>
<reference evidence="10" key="1">
    <citation type="submission" date="2021-10" db="EMBL/GenBank/DDBJ databases">
        <title>Melipona bicolor Genome sequencing and assembly.</title>
        <authorList>
            <person name="Araujo N.S."/>
            <person name="Arias M.C."/>
        </authorList>
    </citation>
    <scope>NUCLEOTIDE SEQUENCE</scope>
    <source>
        <strain evidence="10">USP_2M_L1-L4_2017</strain>
        <tissue evidence="10">Whole body</tissue>
    </source>
</reference>
<dbReference type="PANTHER" id="PTHR23270">
    <property type="entry name" value="PROGRAMMED CELL DEATH PROTEIN 11 PRE-RRNA PROCESSING PROTEIN RRP5"/>
    <property type="match status" value="1"/>
</dbReference>
<accession>A0AA40KEV7</accession>
<dbReference type="InterPro" id="IPR003029">
    <property type="entry name" value="S1_domain"/>
</dbReference>
<comment type="caution">
    <text evidence="10">The sequence shown here is derived from an EMBL/GenBank/DDBJ whole genome shotgun (WGS) entry which is preliminary data.</text>
</comment>
<evidence type="ECO:0000256" key="1">
    <source>
        <dbReference type="ARBA" id="ARBA00004604"/>
    </source>
</evidence>
<dbReference type="PROSITE" id="PS50126">
    <property type="entry name" value="S1"/>
    <property type="match status" value="5"/>
</dbReference>
<evidence type="ECO:0000256" key="8">
    <source>
        <dbReference type="SAM" id="Phobius"/>
    </source>
</evidence>
<feature type="domain" description="S1 motif" evidence="9">
    <location>
        <begin position="507"/>
        <end position="575"/>
    </location>
</feature>
<keyword evidence="4" id="KW-0677">Repeat</keyword>
<organism evidence="10 11">
    <name type="scientific">Melipona bicolor</name>
    <dbReference type="NCBI Taxonomy" id="60889"/>
    <lineage>
        <taxon>Eukaryota</taxon>
        <taxon>Metazoa</taxon>
        <taxon>Ecdysozoa</taxon>
        <taxon>Arthropoda</taxon>
        <taxon>Hexapoda</taxon>
        <taxon>Insecta</taxon>
        <taxon>Pterygota</taxon>
        <taxon>Neoptera</taxon>
        <taxon>Endopterygota</taxon>
        <taxon>Hymenoptera</taxon>
        <taxon>Apocrita</taxon>
        <taxon>Aculeata</taxon>
        <taxon>Apoidea</taxon>
        <taxon>Anthophila</taxon>
        <taxon>Apidae</taxon>
        <taxon>Melipona</taxon>
    </lineage>
</organism>
<proteinExistence type="predicted"/>
<keyword evidence="2" id="KW-0690">Ribosome biogenesis</keyword>
<name>A0AA40KEV7_9HYME</name>